<name>A0ABT1BY59_9BACT</name>
<feature type="transmembrane region" description="Helical" evidence="1">
    <location>
        <begin position="316"/>
        <end position="339"/>
    </location>
</feature>
<accession>A0ABT1BY59</accession>
<keyword evidence="1" id="KW-0472">Membrane</keyword>
<keyword evidence="1" id="KW-1133">Transmembrane helix</keyword>
<keyword evidence="1" id="KW-0812">Transmembrane</keyword>
<protein>
    <submittedName>
        <fullName evidence="3">DUF6377 domain-containing protein</fullName>
    </submittedName>
</protein>
<evidence type="ECO:0000259" key="2">
    <source>
        <dbReference type="Pfam" id="PF19904"/>
    </source>
</evidence>
<dbReference type="InterPro" id="IPR045957">
    <property type="entry name" value="DUF6377"/>
</dbReference>
<evidence type="ECO:0000313" key="4">
    <source>
        <dbReference type="Proteomes" id="UP001204015"/>
    </source>
</evidence>
<feature type="domain" description="DUF6377" evidence="2">
    <location>
        <begin position="247"/>
        <end position="501"/>
    </location>
</feature>
<sequence>MCTLYLYGAPGKSDKIDLEAHFNQLDRALRNRKFYILKKKQDLFSLEESLNECTLDNDRGVIYKRLYDEYLKFNTDSAIAYADKYEKISQKQGAQSLVLQAELDKAMALILHGWFPAADDELQKCGAIENLPPQLQQKFAITEIEYTWRNRQPAEIDWMNAGQNDSMLKTCWNKYEKYIPGYFWIHDYYEALMTDHDVSGRLLYQLKFAPPSSIQASMLEFALAKTYKTKNKPEFCDYYLIQSAINDIRKANCDAPALMYLLESPGVRLNLKRAYAYAMACTENLELFDAMPRSPYIIRAQTAASENYNARLQNRVHALSVIIILLLIEFIILFIQFYCSFHQNRRKTALLNRLLESKDEQADLMEQNLESRLKIENINRRLEEALKRRNTYFINDYLLISRYISEEMKFRKNIFNLLVAGKASIAIKKLEKSSNIDENFSDFYRQFDIAFLNLHPDFINKFNQFLDSDKQIFVSEPDTLSIELRIYALISLGVTDSISIAGFLHYSPQTIYNYRSKIRHSSSLHQKDFDEMIERMYYC</sequence>
<dbReference type="RefSeq" id="WP_252761265.1">
    <property type="nucleotide sequence ID" value="NZ_JAMXLY010000032.1"/>
</dbReference>
<gene>
    <name evidence="3" type="ORF">NG821_08685</name>
</gene>
<dbReference type="EMBL" id="JAMXLY010000032">
    <property type="protein sequence ID" value="MCO6025909.1"/>
    <property type="molecule type" value="Genomic_DNA"/>
</dbReference>
<reference evidence="3 4" key="1">
    <citation type="submission" date="2022-06" db="EMBL/GenBank/DDBJ databases">
        <title>A taxonomic note on the genus Prevotella: Description of four novel genera and emended description of the genera Hallella and Xylanibacter.</title>
        <authorList>
            <person name="Hitch T.C.A."/>
        </authorList>
    </citation>
    <scope>NUCLEOTIDE SEQUENCE [LARGE SCALE GENOMIC DNA]</scope>
    <source>
        <strain evidence="3 4">DSM 100619</strain>
    </source>
</reference>
<comment type="caution">
    <text evidence="3">The sequence shown here is derived from an EMBL/GenBank/DDBJ whole genome shotgun (WGS) entry which is preliminary data.</text>
</comment>
<evidence type="ECO:0000256" key="1">
    <source>
        <dbReference type="SAM" id="Phobius"/>
    </source>
</evidence>
<dbReference type="Pfam" id="PF19904">
    <property type="entry name" value="DUF6377"/>
    <property type="match status" value="1"/>
</dbReference>
<proteinExistence type="predicted"/>
<organism evidence="3 4">
    <name type="scientific">Segatella cerevisiae</name>
    <dbReference type="NCBI Taxonomy" id="2053716"/>
    <lineage>
        <taxon>Bacteria</taxon>
        <taxon>Pseudomonadati</taxon>
        <taxon>Bacteroidota</taxon>
        <taxon>Bacteroidia</taxon>
        <taxon>Bacteroidales</taxon>
        <taxon>Prevotellaceae</taxon>
        <taxon>Segatella</taxon>
    </lineage>
</organism>
<keyword evidence="4" id="KW-1185">Reference proteome</keyword>
<evidence type="ECO:0000313" key="3">
    <source>
        <dbReference type="EMBL" id="MCO6025909.1"/>
    </source>
</evidence>
<dbReference type="Proteomes" id="UP001204015">
    <property type="component" value="Unassembled WGS sequence"/>
</dbReference>